<evidence type="ECO:0000313" key="2">
    <source>
        <dbReference type="EnsemblPlants" id="PAC:32913890.CDS.1"/>
    </source>
</evidence>
<evidence type="ECO:0000256" key="1">
    <source>
        <dbReference type="SAM" id="Phobius"/>
    </source>
</evidence>
<accession>A0A7I3Z0J6</accession>
<dbReference type="EnsemblPlants" id="Pp3c9_21850V3.2">
    <property type="protein sequence ID" value="PAC:32913890.CDS.1"/>
    <property type="gene ID" value="Pp3c9_21850"/>
</dbReference>
<organism evidence="2 3">
    <name type="scientific">Physcomitrium patens</name>
    <name type="common">Spreading-leaved earth moss</name>
    <name type="synonym">Physcomitrella patens</name>
    <dbReference type="NCBI Taxonomy" id="3218"/>
    <lineage>
        <taxon>Eukaryota</taxon>
        <taxon>Viridiplantae</taxon>
        <taxon>Streptophyta</taxon>
        <taxon>Embryophyta</taxon>
        <taxon>Bryophyta</taxon>
        <taxon>Bryophytina</taxon>
        <taxon>Bryopsida</taxon>
        <taxon>Funariidae</taxon>
        <taxon>Funariales</taxon>
        <taxon>Funariaceae</taxon>
        <taxon>Physcomitrium</taxon>
    </lineage>
</organism>
<reference evidence="2 3" key="2">
    <citation type="journal article" date="2018" name="Plant J.">
        <title>The Physcomitrella patens chromosome-scale assembly reveals moss genome structure and evolution.</title>
        <authorList>
            <person name="Lang D."/>
            <person name="Ullrich K.K."/>
            <person name="Murat F."/>
            <person name="Fuchs J."/>
            <person name="Jenkins J."/>
            <person name="Haas F.B."/>
            <person name="Piednoel M."/>
            <person name="Gundlach H."/>
            <person name="Van Bel M."/>
            <person name="Meyberg R."/>
            <person name="Vives C."/>
            <person name="Morata J."/>
            <person name="Symeonidi A."/>
            <person name="Hiss M."/>
            <person name="Muchero W."/>
            <person name="Kamisugi Y."/>
            <person name="Saleh O."/>
            <person name="Blanc G."/>
            <person name="Decker E.L."/>
            <person name="van Gessel N."/>
            <person name="Grimwood J."/>
            <person name="Hayes R.D."/>
            <person name="Graham S.W."/>
            <person name="Gunter L.E."/>
            <person name="McDaniel S.F."/>
            <person name="Hoernstein S.N.W."/>
            <person name="Larsson A."/>
            <person name="Li F.W."/>
            <person name="Perroud P.F."/>
            <person name="Phillips J."/>
            <person name="Ranjan P."/>
            <person name="Rokshar D.S."/>
            <person name="Rothfels C.J."/>
            <person name="Schneider L."/>
            <person name="Shu S."/>
            <person name="Stevenson D.W."/>
            <person name="Thummler F."/>
            <person name="Tillich M."/>
            <person name="Villarreal Aguilar J.C."/>
            <person name="Widiez T."/>
            <person name="Wong G.K."/>
            <person name="Wymore A."/>
            <person name="Zhang Y."/>
            <person name="Zimmer A.D."/>
            <person name="Quatrano R.S."/>
            <person name="Mayer K.F.X."/>
            <person name="Goodstein D."/>
            <person name="Casacuberta J.M."/>
            <person name="Vandepoele K."/>
            <person name="Reski R."/>
            <person name="Cuming A.C."/>
            <person name="Tuskan G.A."/>
            <person name="Maumus F."/>
            <person name="Salse J."/>
            <person name="Schmutz J."/>
            <person name="Rensing S.A."/>
        </authorList>
    </citation>
    <scope>NUCLEOTIDE SEQUENCE [LARGE SCALE GENOMIC DNA]</scope>
    <source>
        <strain evidence="2 3">cv. Gransden 2004</strain>
    </source>
</reference>
<feature type="transmembrane region" description="Helical" evidence="1">
    <location>
        <begin position="21"/>
        <end position="42"/>
    </location>
</feature>
<reference evidence="2" key="3">
    <citation type="submission" date="2020-12" db="UniProtKB">
        <authorList>
            <consortium name="EnsemblPlants"/>
        </authorList>
    </citation>
    <scope>IDENTIFICATION</scope>
</reference>
<keyword evidence="3" id="KW-1185">Reference proteome</keyword>
<name>A0A7I3Z0J6_PHYPA</name>
<dbReference type="Gramene" id="Pp3c9_21850V3.2">
    <property type="protein sequence ID" value="PAC:32913890.CDS.1"/>
    <property type="gene ID" value="Pp3c9_21850"/>
</dbReference>
<reference evidence="2 3" key="1">
    <citation type="journal article" date="2008" name="Science">
        <title>The Physcomitrella genome reveals evolutionary insights into the conquest of land by plants.</title>
        <authorList>
            <person name="Rensing S."/>
            <person name="Lang D."/>
            <person name="Zimmer A."/>
            <person name="Terry A."/>
            <person name="Salamov A."/>
            <person name="Shapiro H."/>
            <person name="Nishiyama T."/>
            <person name="Perroud P.-F."/>
            <person name="Lindquist E."/>
            <person name="Kamisugi Y."/>
            <person name="Tanahashi T."/>
            <person name="Sakakibara K."/>
            <person name="Fujita T."/>
            <person name="Oishi K."/>
            <person name="Shin-I T."/>
            <person name="Kuroki Y."/>
            <person name="Toyoda A."/>
            <person name="Suzuki Y."/>
            <person name="Hashimoto A."/>
            <person name="Yamaguchi K."/>
            <person name="Sugano A."/>
            <person name="Kohara Y."/>
            <person name="Fujiyama A."/>
            <person name="Anterola A."/>
            <person name="Aoki S."/>
            <person name="Ashton N."/>
            <person name="Barbazuk W.B."/>
            <person name="Barker E."/>
            <person name="Bennetzen J."/>
            <person name="Bezanilla M."/>
            <person name="Blankenship R."/>
            <person name="Cho S.H."/>
            <person name="Dutcher S."/>
            <person name="Estelle M."/>
            <person name="Fawcett J.A."/>
            <person name="Gundlach H."/>
            <person name="Hanada K."/>
            <person name="Heyl A."/>
            <person name="Hicks K.A."/>
            <person name="Hugh J."/>
            <person name="Lohr M."/>
            <person name="Mayer K."/>
            <person name="Melkozernov A."/>
            <person name="Murata T."/>
            <person name="Nelson D."/>
            <person name="Pils B."/>
            <person name="Prigge M."/>
            <person name="Reiss B."/>
            <person name="Renner T."/>
            <person name="Rombauts S."/>
            <person name="Rushton P."/>
            <person name="Sanderfoot A."/>
            <person name="Schween G."/>
            <person name="Shiu S.-H."/>
            <person name="Stueber K."/>
            <person name="Theodoulou F.L."/>
            <person name="Tu H."/>
            <person name="Van de Peer Y."/>
            <person name="Verrier P.J."/>
            <person name="Waters E."/>
            <person name="Wood A."/>
            <person name="Yang L."/>
            <person name="Cove D."/>
            <person name="Cuming A."/>
            <person name="Hasebe M."/>
            <person name="Lucas S."/>
            <person name="Mishler D.B."/>
            <person name="Reski R."/>
            <person name="Grigoriev I."/>
            <person name="Quatrano R.S."/>
            <person name="Boore J.L."/>
        </authorList>
    </citation>
    <scope>NUCLEOTIDE SEQUENCE [LARGE SCALE GENOMIC DNA]</scope>
    <source>
        <strain evidence="2 3">cv. Gransden 2004</strain>
    </source>
</reference>
<protein>
    <submittedName>
        <fullName evidence="2">Uncharacterized protein</fullName>
    </submittedName>
</protein>
<keyword evidence="1" id="KW-0472">Membrane</keyword>
<proteinExistence type="predicted"/>
<dbReference type="AlphaFoldDB" id="A0A7I3Z0J6"/>
<sequence>MYRSENYERRRLFSWHRLCSDFLFCLCMEMVVCGLLLIAMAFGNFFNTIATLVTKAKIKAKMKKMKHLGKNALQGQDSVFT</sequence>
<dbReference type="Proteomes" id="UP000006727">
    <property type="component" value="Chromosome 9"/>
</dbReference>
<keyword evidence="1" id="KW-1133">Transmembrane helix</keyword>
<keyword evidence="1" id="KW-0812">Transmembrane</keyword>
<dbReference type="EMBL" id="ABEU02000009">
    <property type="status" value="NOT_ANNOTATED_CDS"/>
    <property type="molecule type" value="Genomic_DNA"/>
</dbReference>
<evidence type="ECO:0000313" key="3">
    <source>
        <dbReference type="Proteomes" id="UP000006727"/>
    </source>
</evidence>